<protein>
    <submittedName>
        <fullName evidence="1">Uncharacterized protein</fullName>
    </submittedName>
</protein>
<dbReference type="EnsemblPlants" id="HORVU.MOREX.r3.1HG0000590.1">
    <property type="protein sequence ID" value="HORVU.MOREX.r3.1HG0000590.1"/>
    <property type="gene ID" value="HORVU.MOREX.r3.1HG0000590"/>
</dbReference>
<dbReference type="Gramene" id="HORVU.MOREX.r2.1HG0000760.1">
    <property type="protein sequence ID" value="HORVU.MOREX.r2.1HG0000760.1"/>
    <property type="gene ID" value="HORVU.MOREX.r2.1HG0000760"/>
</dbReference>
<proteinExistence type="predicted"/>
<reference evidence="1" key="3">
    <citation type="submission" date="2022-01" db="UniProtKB">
        <authorList>
            <consortium name="EnsemblPlants"/>
        </authorList>
    </citation>
    <scope>IDENTIFICATION</scope>
    <source>
        <strain evidence="1">subsp. vulgare</strain>
    </source>
</reference>
<dbReference type="Proteomes" id="UP000011116">
    <property type="component" value="Chromosome 1H"/>
</dbReference>
<evidence type="ECO:0000313" key="1">
    <source>
        <dbReference type="EnsemblPlants" id="HORVU.MOREX.r3.1HG0000590.1"/>
    </source>
</evidence>
<organism evidence="1 2">
    <name type="scientific">Hordeum vulgare subsp. vulgare</name>
    <name type="common">Domesticated barley</name>
    <dbReference type="NCBI Taxonomy" id="112509"/>
    <lineage>
        <taxon>Eukaryota</taxon>
        <taxon>Viridiplantae</taxon>
        <taxon>Streptophyta</taxon>
        <taxon>Embryophyta</taxon>
        <taxon>Tracheophyta</taxon>
        <taxon>Spermatophyta</taxon>
        <taxon>Magnoliopsida</taxon>
        <taxon>Liliopsida</taxon>
        <taxon>Poales</taxon>
        <taxon>Poaceae</taxon>
        <taxon>BOP clade</taxon>
        <taxon>Pooideae</taxon>
        <taxon>Triticodae</taxon>
        <taxon>Triticeae</taxon>
        <taxon>Hordeinae</taxon>
        <taxon>Hordeum</taxon>
    </lineage>
</organism>
<dbReference type="Gramene" id="HORVU.MOREX.r3.1HG0000590.1">
    <property type="protein sequence ID" value="HORVU.MOREX.r3.1HG0000590.1"/>
    <property type="gene ID" value="HORVU.MOREX.r3.1HG0000590"/>
</dbReference>
<name>A0A8I6WLQ6_HORVV</name>
<reference evidence="2" key="1">
    <citation type="journal article" date="2012" name="Nature">
        <title>A physical, genetic and functional sequence assembly of the barley genome.</title>
        <authorList>
            <consortium name="The International Barley Genome Sequencing Consortium"/>
            <person name="Mayer K.F."/>
            <person name="Waugh R."/>
            <person name="Brown J.W."/>
            <person name="Schulman A."/>
            <person name="Langridge P."/>
            <person name="Platzer M."/>
            <person name="Fincher G.B."/>
            <person name="Muehlbauer G.J."/>
            <person name="Sato K."/>
            <person name="Close T.J."/>
            <person name="Wise R.P."/>
            <person name="Stein N."/>
        </authorList>
    </citation>
    <scope>NUCLEOTIDE SEQUENCE [LARGE SCALE GENOMIC DNA]</scope>
    <source>
        <strain evidence="2">cv. Morex</strain>
    </source>
</reference>
<evidence type="ECO:0000313" key="2">
    <source>
        <dbReference type="Proteomes" id="UP000011116"/>
    </source>
</evidence>
<keyword evidence="2" id="KW-1185">Reference proteome</keyword>
<sequence>MDRDLVYICFLVCHFNSLKLNSLVSIGAFGLRLQHTGRTDGSGASQIIGSQSNASIALVNDQKFGGACQCSKQNRPRIHIPEKANME</sequence>
<reference evidence="1" key="2">
    <citation type="submission" date="2020-10" db="EMBL/GenBank/DDBJ databases">
        <authorList>
            <person name="Scholz U."/>
            <person name="Mascher M."/>
            <person name="Fiebig A."/>
        </authorList>
    </citation>
    <scope>NUCLEOTIDE SEQUENCE [LARGE SCALE GENOMIC DNA]</scope>
    <source>
        <strain evidence="1">cv. Morex</strain>
    </source>
</reference>
<accession>A0A8I6WLQ6</accession>
<dbReference type="AlphaFoldDB" id="A0A8I6WLQ6"/>